<evidence type="ECO:0000256" key="5">
    <source>
        <dbReference type="ARBA" id="ARBA00023006"/>
    </source>
</evidence>
<dbReference type="Gene3D" id="3.10.20.620">
    <property type="match status" value="1"/>
</dbReference>
<evidence type="ECO:0000259" key="10">
    <source>
        <dbReference type="Pfam" id="PF20638"/>
    </source>
</evidence>
<feature type="domain" description="Autophagy protein ATG5 UblB" evidence="8">
    <location>
        <begin position="220"/>
        <end position="322"/>
    </location>
</feature>
<sequence length="326" mass="35925">MANAAVYGRLQKKVWEGSIPLSIRLSPAECRTYDDSDPYLIQCPRLSYLPFLLPRIRAFFASSLIDPEVQAHDGWFAFESLPLKWHLPVGLLYDLFSGAEPASSSADPARGHESRHDEHTGDKKNDNDTETLPWKLVVHFTDWPEDQLIKLDEDGKVIQDAFINGVKEADFLRNGSARVVMGLSKDDSTTLWESVEKHDLNLFNNINNKLLNPPGTSLRHIPLKVYLPTTPATSTPADSGPSANSAGSLRVVQSLVTPFLPSKQPQTLGTALNALLPSVFPSRRNPILAQAVLHGTVMPLAATMEELLRVAAYPDGFLHIAIVMMG</sequence>
<protein>
    <recommendedName>
        <fullName evidence="6">Autophagy protein 5</fullName>
    </recommendedName>
</protein>
<dbReference type="PANTHER" id="PTHR13040">
    <property type="entry name" value="AUTOPHAGY PROTEIN 5"/>
    <property type="match status" value="1"/>
</dbReference>
<comment type="subcellular location">
    <subcellularLocation>
        <location evidence="1 6">Preautophagosomal structure membrane</location>
        <topology evidence="1 6">Peripheral membrane protein</topology>
    </subcellularLocation>
</comment>
<dbReference type="GO" id="GO:0006995">
    <property type="term" value="P:cellular response to nitrogen starvation"/>
    <property type="evidence" value="ECO:0007669"/>
    <property type="project" value="TreeGrafter"/>
</dbReference>
<feature type="compositionally biased region" description="Basic and acidic residues" evidence="7">
    <location>
        <begin position="109"/>
        <end position="127"/>
    </location>
</feature>
<dbReference type="GO" id="GO:0044233">
    <property type="term" value="C:mitochondria-associated endoplasmic reticulum membrane contact site"/>
    <property type="evidence" value="ECO:0007669"/>
    <property type="project" value="TreeGrafter"/>
</dbReference>
<organism evidence="11 12">
    <name type="scientific">Viridothelium virens</name>
    <name type="common">Speckled blister lichen</name>
    <name type="synonym">Trypethelium virens</name>
    <dbReference type="NCBI Taxonomy" id="1048519"/>
    <lineage>
        <taxon>Eukaryota</taxon>
        <taxon>Fungi</taxon>
        <taxon>Dikarya</taxon>
        <taxon>Ascomycota</taxon>
        <taxon>Pezizomycotina</taxon>
        <taxon>Dothideomycetes</taxon>
        <taxon>Dothideomycetes incertae sedis</taxon>
        <taxon>Trypetheliales</taxon>
        <taxon>Trypetheliaceae</taxon>
        <taxon>Viridothelium</taxon>
    </lineage>
</organism>
<dbReference type="InterPro" id="IPR048940">
    <property type="entry name" value="ATG5_HBR"/>
</dbReference>
<keyword evidence="5 6" id="KW-0072">Autophagy</keyword>
<dbReference type="AlphaFoldDB" id="A0A6A6HMC6"/>
<evidence type="ECO:0000259" key="8">
    <source>
        <dbReference type="Pfam" id="PF04106"/>
    </source>
</evidence>
<dbReference type="Gene3D" id="1.10.246.190">
    <property type="entry name" value="Autophagy protein Apg5, helix rich domain"/>
    <property type="match status" value="1"/>
</dbReference>
<dbReference type="GO" id="GO:0000422">
    <property type="term" value="P:autophagy of mitochondrion"/>
    <property type="evidence" value="ECO:0007669"/>
    <property type="project" value="TreeGrafter"/>
</dbReference>
<dbReference type="InterPro" id="IPR048318">
    <property type="entry name" value="ATG5_UblB"/>
</dbReference>
<feature type="region of interest" description="Disordered" evidence="7">
    <location>
        <begin position="104"/>
        <end position="128"/>
    </location>
</feature>
<dbReference type="InterPro" id="IPR007239">
    <property type="entry name" value="Atg5"/>
</dbReference>
<dbReference type="InterPro" id="IPR042527">
    <property type="entry name" value="Atg5_UblA_dom_sf"/>
</dbReference>
<feature type="domain" description="Autophagy protein ATG5 UblA" evidence="10">
    <location>
        <begin position="14"/>
        <end position="140"/>
    </location>
</feature>
<evidence type="ECO:0000256" key="7">
    <source>
        <dbReference type="SAM" id="MobiDB-lite"/>
    </source>
</evidence>
<reference evidence="11" key="1">
    <citation type="journal article" date="2020" name="Stud. Mycol.">
        <title>101 Dothideomycetes genomes: a test case for predicting lifestyles and emergence of pathogens.</title>
        <authorList>
            <person name="Haridas S."/>
            <person name="Albert R."/>
            <person name="Binder M."/>
            <person name="Bloem J."/>
            <person name="Labutti K."/>
            <person name="Salamov A."/>
            <person name="Andreopoulos B."/>
            <person name="Baker S."/>
            <person name="Barry K."/>
            <person name="Bills G."/>
            <person name="Bluhm B."/>
            <person name="Cannon C."/>
            <person name="Castanera R."/>
            <person name="Culley D."/>
            <person name="Daum C."/>
            <person name="Ezra D."/>
            <person name="Gonzalez J."/>
            <person name="Henrissat B."/>
            <person name="Kuo A."/>
            <person name="Liang C."/>
            <person name="Lipzen A."/>
            <person name="Lutzoni F."/>
            <person name="Magnuson J."/>
            <person name="Mondo S."/>
            <person name="Nolan M."/>
            <person name="Ohm R."/>
            <person name="Pangilinan J."/>
            <person name="Park H.-J."/>
            <person name="Ramirez L."/>
            <person name="Alfaro M."/>
            <person name="Sun H."/>
            <person name="Tritt A."/>
            <person name="Yoshinaga Y."/>
            <person name="Zwiers L.-H."/>
            <person name="Turgeon B."/>
            <person name="Goodwin S."/>
            <person name="Spatafora J."/>
            <person name="Crous P."/>
            <person name="Grigoriev I."/>
        </authorList>
    </citation>
    <scope>NUCLEOTIDE SEQUENCE</scope>
    <source>
        <strain evidence="11">Tuck. ex Michener</strain>
    </source>
</reference>
<dbReference type="GO" id="GO:0005776">
    <property type="term" value="C:autophagosome"/>
    <property type="evidence" value="ECO:0007669"/>
    <property type="project" value="TreeGrafter"/>
</dbReference>
<dbReference type="Pfam" id="PF20637">
    <property type="entry name" value="ATG5_HBR"/>
    <property type="match status" value="1"/>
</dbReference>
<evidence type="ECO:0000256" key="1">
    <source>
        <dbReference type="ARBA" id="ARBA00004623"/>
    </source>
</evidence>
<dbReference type="EMBL" id="ML991773">
    <property type="protein sequence ID" value="KAF2239151.1"/>
    <property type="molecule type" value="Genomic_DNA"/>
</dbReference>
<dbReference type="GO" id="GO:0061908">
    <property type="term" value="C:phagophore"/>
    <property type="evidence" value="ECO:0007669"/>
    <property type="project" value="TreeGrafter"/>
</dbReference>
<dbReference type="OrthoDB" id="272162at2759"/>
<evidence type="ECO:0000256" key="2">
    <source>
        <dbReference type="ARBA" id="ARBA00006910"/>
    </source>
</evidence>
<dbReference type="Pfam" id="PF04106">
    <property type="entry name" value="ATG5_UblB"/>
    <property type="match status" value="1"/>
</dbReference>
<evidence type="ECO:0000256" key="6">
    <source>
        <dbReference type="RuleBase" id="RU361202"/>
    </source>
</evidence>
<evidence type="ECO:0000259" key="9">
    <source>
        <dbReference type="Pfam" id="PF20637"/>
    </source>
</evidence>
<dbReference type="Proteomes" id="UP000800092">
    <property type="component" value="Unassembled WGS sequence"/>
</dbReference>
<evidence type="ECO:0000313" key="12">
    <source>
        <dbReference type="Proteomes" id="UP000800092"/>
    </source>
</evidence>
<keyword evidence="4 6" id="KW-0832">Ubl conjugation</keyword>
<dbReference type="GO" id="GO:0034045">
    <property type="term" value="C:phagophore assembly site membrane"/>
    <property type="evidence" value="ECO:0007669"/>
    <property type="project" value="UniProtKB-SubCell"/>
</dbReference>
<comment type="subunit">
    <text evidence="6">Conjugated with ATG12.</text>
</comment>
<name>A0A6A6HMC6_VIRVR</name>
<dbReference type="PANTHER" id="PTHR13040:SF2">
    <property type="entry name" value="AUTOPHAGY PROTEIN 5"/>
    <property type="match status" value="1"/>
</dbReference>
<keyword evidence="12" id="KW-1185">Reference proteome</keyword>
<dbReference type="FunFam" id="3.10.20.620:FF:000004">
    <property type="entry name" value="Autophagy protein 5"/>
    <property type="match status" value="1"/>
</dbReference>
<dbReference type="Pfam" id="PF20638">
    <property type="entry name" value="ATG5_UblA"/>
    <property type="match status" value="1"/>
</dbReference>
<comment type="function">
    <text evidence="6">Involved in cytoplasm to vacuole transport (Cvt) and autophagic vesicle formation.</text>
</comment>
<dbReference type="InterPro" id="IPR048939">
    <property type="entry name" value="ATG5_UblA"/>
</dbReference>
<evidence type="ECO:0000256" key="3">
    <source>
        <dbReference type="ARBA" id="ARBA00022499"/>
    </source>
</evidence>
<dbReference type="InterPro" id="IPR042526">
    <property type="entry name" value="Atg5_HR"/>
</dbReference>
<keyword evidence="3 6" id="KW-1017">Isopeptide bond</keyword>
<proteinExistence type="inferred from homology"/>
<gene>
    <name evidence="11" type="ORF">EV356DRAFT_164864</name>
</gene>
<keyword evidence="6" id="KW-0813">Transport</keyword>
<dbReference type="GO" id="GO:0034274">
    <property type="term" value="C:Atg12-Atg5-Atg16 complex"/>
    <property type="evidence" value="ECO:0007669"/>
    <property type="project" value="TreeGrafter"/>
</dbReference>
<feature type="domain" description="Autophagy protein ATG5 alpha-helical bundle region" evidence="9">
    <location>
        <begin position="156"/>
        <end position="212"/>
    </location>
</feature>
<dbReference type="Gene3D" id="3.10.20.90">
    <property type="entry name" value="Phosphatidylinositol 3-kinase Catalytic Subunit, Chain A, domain 1"/>
    <property type="match status" value="1"/>
</dbReference>
<dbReference type="GO" id="GO:0034727">
    <property type="term" value="P:piecemeal microautophagy of the nucleus"/>
    <property type="evidence" value="ECO:0007669"/>
    <property type="project" value="TreeGrafter"/>
</dbReference>
<dbReference type="GO" id="GO:0019776">
    <property type="term" value="F:Atg8-family ligase activity"/>
    <property type="evidence" value="ECO:0007669"/>
    <property type="project" value="TreeGrafter"/>
</dbReference>
<comment type="similarity">
    <text evidence="2 6">Belongs to the ATG5 family.</text>
</comment>
<keyword evidence="6" id="KW-0472">Membrane</keyword>
<evidence type="ECO:0000313" key="11">
    <source>
        <dbReference type="EMBL" id="KAF2239151.1"/>
    </source>
</evidence>
<evidence type="ECO:0000256" key="4">
    <source>
        <dbReference type="ARBA" id="ARBA00022843"/>
    </source>
</evidence>
<accession>A0A6A6HMC6</accession>